<dbReference type="Proteomes" id="UP001185069">
    <property type="component" value="Unassembled WGS sequence"/>
</dbReference>
<comment type="similarity">
    <text evidence="3 8">Belongs to the methylenetetrahydrofolate reductase family.</text>
</comment>
<dbReference type="PANTHER" id="PTHR45754">
    <property type="entry name" value="METHYLENETETRAHYDROFOLATE REDUCTASE"/>
    <property type="match status" value="1"/>
</dbReference>
<organism evidence="10 11">
    <name type="scientific">Arthrobacter russicus</name>
    <dbReference type="NCBI Taxonomy" id="172040"/>
    <lineage>
        <taxon>Bacteria</taxon>
        <taxon>Bacillati</taxon>
        <taxon>Actinomycetota</taxon>
        <taxon>Actinomycetes</taxon>
        <taxon>Micrococcales</taxon>
        <taxon>Micrococcaceae</taxon>
        <taxon>Arthrobacter</taxon>
    </lineage>
</organism>
<evidence type="ECO:0000313" key="11">
    <source>
        <dbReference type="Proteomes" id="UP001185069"/>
    </source>
</evidence>
<reference evidence="10 11" key="1">
    <citation type="submission" date="2023-07" db="EMBL/GenBank/DDBJ databases">
        <title>Sequencing the genomes of 1000 actinobacteria strains.</title>
        <authorList>
            <person name="Klenk H.-P."/>
        </authorList>
    </citation>
    <scope>NUCLEOTIDE SEQUENCE [LARGE SCALE GENOMIC DNA]</scope>
    <source>
        <strain evidence="10 11">DSM 14555</strain>
    </source>
</reference>
<keyword evidence="5 8" id="KW-0274">FAD</keyword>
<comment type="caution">
    <text evidence="10">The sequence shown here is derived from an EMBL/GenBank/DDBJ whole genome shotgun (WGS) entry which is preliminary data.</text>
</comment>
<dbReference type="CDD" id="cd00537">
    <property type="entry name" value="MTHFR"/>
    <property type="match status" value="1"/>
</dbReference>
<evidence type="ECO:0000256" key="4">
    <source>
        <dbReference type="ARBA" id="ARBA00022630"/>
    </source>
</evidence>
<dbReference type="InterPro" id="IPR003171">
    <property type="entry name" value="Mehydrof_redctse-like"/>
</dbReference>
<evidence type="ECO:0000256" key="8">
    <source>
        <dbReference type="RuleBase" id="RU003862"/>
    </source>
</evidence>
<keyword evidence="6 8" id="KW-0560">Oxidoreductase</keyword>
<evidence type="ECO:0000256" key="6">
    <source>
        <dbReference type="ARBA" id="ARBA00023002"/>
    </source>
</evidence>
<gene>
    <name evidence="10" type="ORF">JOE69_000296</name>
</gene>
<dbReference type="Pfam" id="PF02219">
    <property type="entry name" value="MTHFR"/>
    <property type="match status" value="1"/>
</dbReference>
<keyword evidence="11" id="KW-1185">Reference proteome</keyword>
<keyword evidence="4 8" id="KW-0285">Flavoprotein</keyword>
<evidence type="ECO:0000313" key="10">
    <source>
        <dbReference type="EMBL" id="MDR6268058.1"/>
    </source>
</evidence>
<evidence type="ECO:0000256" key="2">
    <source>
        <dbReference type="ARBA" id="ARBA00004777"/>
    </source>
</evidence>
<comment type="catalytic activity">
    <reaction evidence="7">
        <text>(6S)-5-methyl-5,6,7,8-tetrahydrofolate + NAD(+) = (6R)-5,10-methylene-5,6,7,8-tetrahydrofolate + NADH + H(+)</text>
        <dbReference type="Rhea" id="RHEA:19821"/>
        <dbReference type="ChEBI" id="CHEBI:15378"/>
        <dbReference type="ChEBI" id="CHEBI:15636"/>
        <dbReference type="ChEBI" id="CHEBI:18608"/>
        <dbReference type="ChEBI" id="CHEBI:57540"/>
        <dbReference type="ChEBI" id="CHEBI:57945"/>
        <dbReference type="EC" id="1.5.1.54"/>
    </reaction>
    <physiologicalReaction direction="right-to-left" evidence="7">
        <dbReference type="Rhea" id="RHEA:19823"/>
    </physiologicalReaction>
</comment>
<dbReference type="RefSeq" id="WP_296363209.1">
    <property type="nucleotide sequence ID" value="NZ_BAAAHY010000006.1"/>
</dbReference>
<proteinExistence type="inferred from homology"/>
<dbReference type="GO" id="GO:0004489">
    <property type="term" value="F:methylenetetrahydrofolate reductase [NAD(P)H] activity"/>
    <property type="evidence" value="ECO:0007669"/>
    <property type="project" value="UniProtKB-EC"/>
</dbReference>
<dbReference type="PANTHER" id="PTHR45754:SF3">
    <property type="entry name" value="METHYLENETETRAHYDROFOLATE REDUCTASE (NADPH)"/>
    <property type="match status" value="1"/>
</dbReference>
<protein>
    <recommendedName>
        <fullName evidence="8">Methylenetetrahydrofolate reductase</fullName>
    </recommendedName>
</protein>
<dbReference type="SUPFAM" id="SSF51730">
    <property type="entry name" value="FAD-linked oxidoreductase"/>
    <property type="match status" value="1"/>
</dbReference>
<comment type="pathway">
    <text evidence="2 8">One-carbon metabolism; tetrahydrofolate interconversion.</text>
</comment>
<sequence>MSPPSIISNPLETLSGPAPAPQNAPIALSYELFPPRSPAADEHLWTTIRELESTSPDYVSVTYGASGSNRDTAVDLLHRLLQETSLRPLAHLTCIGNTADELAAIITDLLEHGVRGILALRGDRPTDGSAEPRAGALNYAQDLIELIRRVEQRRSAMLAAGKVAIGVAAYPARHPESPSVQHDVEVLLAKQRSGADFAITQVFFHAEQYADLVLRARRAGVSIPLIPGVMPFTSLRRLERLGQLTGVEPAPELLAALASADDDGERRRIGVRATVELAKAALDAGAPGIHLYTFNQHQAALEVLDRLNLLRPAPPAGKLRHFSRAH</sequence>
<accession>A0ABU1J6K6</accession>
<dbReference type="InterPro" id="IPR029041">
    <property type="entry name" value="FAD-linked_oxidoreductase-like"/>
</dbReference>
<dbReference type="EMBL" id="JAVDQF010000001">
    <property type="protein sequence ID" value="MDR6268058.1"/>
    <property type="molecule type" value="Genomic_DNA"/>
</dbReference>
<dbReference type="Gene3D" id="3.20.20.220">
    <property type="match status" value="1"/>
</dbReference>
<name>A0ABU1J6K6_9MICC</name>
<evidence type="ECO:0000256" key="3">
    <source>
        <dbReference type="ARBA" id="ARBA00006743"/>
    </source>
</evidence>
<feature type="compositionally biased region" description="Polar residues" evidence="9">
    <location>
        <begin position="1"/>
        <end position="12"/>
    </location>
</feature>
<comment type="cofactor">
    <cofactor evidence="1 8">
        <name>FAD</name>
        <dbReference type="ChEBI" id="CHEBI:57692"/>
    </cofactor>
</comment>
<feature type="region of interest" description="Disordered" evidence="9">
    <location>
        <begin position="1"/>
        <end position="20"/>
    </location>
</feature>
<evidence type="ECO:0000256" key="1">
    <source>
        <dbReference type="ARBA" id="ARBA00001974"/>
    </source>
</evidence>
<evidence type="ECO:0000256" key="5">
    <source>
        <dbReference type="ARBA" id="ARBA00022827"/>
    </source>
</evidence>
<evidence type="ECO:0000256" key="7">
    <source>
        <dbReference type="ARBA" id="ARBA00048628"/>
    </source>
</evidence>
<evidence type="ECO:0000256" key="9">
    <source>
        <dbReference type="SAM" id="MobiDB-lite"/>
    </source>
</evidence>